<dbReference type="InterPro" id="IPR036188">
    <property type="entry name" value="FAD/NAD-bd_sf"/>
</dbReference>
<feature type="active site" evidence="1">
    <location>
        <position position="85"/>
    </location>
</feature>
<dbReference type="SUPFAM" id="SSF51905">
    <property type="entry name" value="FAD/NAD(P)-binding domain"/>
    <property type="match status" value="1"/>
</dbReference>
<keyword evidence="3" id="KW-1133">Transmembrane helix</keyword>
<feature type="transmembrane region" description="Helical" evidence="3">
    <location>
        <begin position="12"/>
        <end position="33"/>
    </location>
</feature>
<dbReference type="EMBL" id="FMTS01000003">
    <property type="protein sequence ID" value="SCW61506.1"/>
    <property type="molecule type" value="Genomic_DNA"/>
</dbReference>
<dbReference type="InterPro" id="IPR006905">
    <property type="entry name" value="Flavin_halogenase"/>
</dbReference>
<accession>A0A1G4RXM7</accession>
<evidence type="ECO:0000313" key="4">
    <source>
        <dbReference type="EMBL" id="SCW61506.1"/>
    </source>
</evidence>
<keyword evidence="5" id="KW-1185">Reference proteome</keyword>
<name>A0A1G4RXM7_9CAUL</name>
<feature type="binding site" evidence="2">
    <location>
        <begin position="17"/>
        <end position="20"/>
    </location>
    <ligand>
        <name>FAD</name>
        <dbReference type="ChEBI" id="CHEBI:57692"/>
    </ligand>
</feature>
<keyword evidence="3" id="KW-0812">Transmembrane</keyword>
<dbReference type="PIRSF" id="PIRSF011396">
    <property type="entry name" value="Trp_halogenase"/>
    <property type="match status" value="1"/>
</dbReference>
<dbReference type="RefSeq" id="WP_090647740.1">
    <property type="nucleotide sequence ID" value="NZ_CBCRYE010000001.1"/>
</dbReference>
<protein>
    <submittedName>
        <fullName evidence="4">Tryptophan halogenase</fullName>
    </submittedName>
</protein>
<dbReference type="PANTHER" id="PTHR43747:SF4">
    <property type="entry name" value="FLAVIN-DEPENDENT TRYPTOPHAN HALOGENASE"/>
    <property type="match status" value="1"/>
</dbReference>
<reference evidence="5" key="1">
    <citation type="submission" date="2016-10" db="EMBL/GenBank/DDBJ databases">
        <authorList>
            <person name="Varghese N."/>
            <person name="Submissions S."/>
        </authorList>
    </citation>
    <scope>NUCLEOTIDE SEQUENCE [LARGE SCALE GENOMIC DNA]</scope>
    <source>
        <strain evidence="5">CGMCC 1.3431</strain>
    </source>
</reference>
<keyword evidence="2" id="KW-0274">FAD</keyword>
<evidence type="ECO:0000313" key="5">
    <source>
        <dbReference type="Proteomes" id="UP000199150"/>
    </source>
</evidence>
<evidence type="ECO:0000256" key="2">
    <source>
        <dbReference type="PIRSR" id="PIRSR011396-2"/>
    </source>
</evidence>
<dbReference type="Proteomes" id="UP000199150">
    <property type="component" value="Unassembled WGS sequence"/>
</dbReference>
<feature type="binding site" evidence="2">
    <location>
        <position position="353"/>
    </location>
    <ligand>
        <name>FAD</name>
        <dbReference type="ChEBI" id="CHEBI:57692"/>
    </ligand>
</feature>
<keyword evidence="2" id="KW-0285">Flavoprotein</keyword>
<dbReference type="Gene3D" id="3.50.50.60">
    <property type="entry name" value="FAD/NAD(P)-binding domain"/>
    <property type="match status" value="1"/>
</dbReference>
<sequence>MSTAQARGADHFVIVGGGTAGWMAAACLARLLLRTPGPQKVSLVESEDIPTIGVGEATVPSIQDMLRYLNIDEADFVDATDATYKLAIRFRDWSGPGSDFFHGFGELGPTIDNLPLFQHWLREKIAGAPVPPLSDLSMSAQLALHNRFAKPTTNGNSPLYMAGYAYHFDAGKVAQYLRGYAEAKGVRRIEGRIIEVTQDDQGDIAGLRLADGREIAGDFFIDCSGFAGLLIGKTLGSDYEDWSHWLPCDRAVAMPTQGLRPIAPYTLVTARAAGWTWRIPLLSRLGNGYVYASRFCDDETARQTLTDAVDSAPVAEPRLLRFTPGRRRHPWLRNCLSLGLASGFLEPLESTSIHLIFANLFRFFDYFPRTVDCATLSQGFNARSVREIEEIRDFLILHYKASPRRDTDFWRYVTGMDIPDSLSAKSEVFRQQGKLFADYYDFFKPASWMAIYDGLGVVPDAADPLAALVPQDKARAILRDVTEGIRQAALTAPTHEAALSALLRRAL</sequence>
<evidence type="ECO:0000256" key="3">
    <source>
        <dbReference type="SAM" id="Phobius"/>
    </source>
</evidence>
<gene>
    <name evidence="4" type="ORF">SAMN02927928_2229</name>
</gene>
<keyword evidence="2" id="KW-0547">Nucleotide-binding</keyword>
<dbReference type="STRING" id="260084.SAMN02927928_2229"/>
<dbReference type="Pfam" id="PF04820">
    <property type="entry name" value="Trp_halogenase"/>
    <property type="match status" value="1"/>
</dbReference>
<dbReference type="InterPro" id="IPR033856">
    <property type="entry name" value="Trp_halogen"/>
</dbReference>
<dbReference type="GO" id="GO:0004497">
    <property type="term" value="F:monooxygenase activity"/>
    <property type="evidence" value="ECO:0007669"/>
    <property type="project" value="InterPro"/>
</dbReference>
<dbReference type="PROSITE" id="PS51257">
    <property type="entry name" value="PROKAR_LIPOPROTEIN"/>
    <property type="match status" value="1"/>
</dbReference>
<feature type="binding site" evidence="2">
    <location>
        <position position="340"/>
    </location>
    <ligand>
        <name>FAD</name>
        <dbReference type="ChEBI" id="CHEBI:57692"/>
    </ligand>
</feature>
<proteinExistence type="predicted"/>
<dbReference type="OrthoDB" id="7178350at2"/>
<keyword evidence="3" id="KW-0472">Membrane</keyword>
<dbReference type="InterPro" id="IPR050816">
    <property type="entry name" value="Flavin-dep_Halogenase_NPB"/>
</dbReference>
<dbReference type="GO" id="GO:0000166">
    <property type="term" value="F:nucleotide binding"/>
    <property type="evidence" value="ECO:0007669"/>
    <property type="project" value="UniProtKB-KW"/>
</dbReference>
<feature type="binding site" evidence="2">
    <location>
        <position position="349"/>
    </location>
    <ligand>
        <name>L-tryptophan</name>
        <dbReference type="ChEBI" id="CHEBI:57912"/>
    </ligand>
</feature>
<dbReference type="AlphaFoldDB" id="A0A1G4RXM7"/>
<dbReference type="PANTHER" id="PTHR43747">
    <property type="entry name" value="FAD-BINDING PROTEIN"/>
    <property type="match status" value="1"/>
</dbReference>
<feature type="binding site" evidence="2">
    <location>
        <position position="85"/>
    </location>
    <ligand>
        <name>7-chloro-L-tryptophan</name>
        <dbReference type="ChEBI" id="CHEBI:58713"/>
    </ligand>
</feature>
<evidence type="ECO:0000256" key="1">
    <source>
        <dbReference type="PIRSR" id="PIRSR011396-1"/>
    </source>
</evidence>
<organism evidence="4 5">
    <name type="scientific">Asticcacaulis taihuensis</name>
    <dbReference type="NCBI Taxonomy" id="260084"/>
    <lineage>
        <taxon>Bacteria</taxon>
        <taxon>Pseudomonadati</taxon>
        <taxon>Pseudomonadota</taxon>
        <taxon>Alphaproteobacteria</taxon>
        <taxon>Caulobacterales</taxon>
        <taxon>Caulobacteraceae</taxon>
        <taxon>Asticcacaulis</taxon>
    </lineage>
</organism>